<dbReference type="AlphaFoldDB" id="A0A0D8FUF7"/>
<dbReference type="EMBL" id="JXUW01000009">
    <property type="protein sequence ID" value="KJE76910.1"/>
    <property type="molecule type" value="Genomic_DNA"/>
</dbReference>
<dbReference type="Proteomes" id="UP000032336">
    <property type="component" value="Unassembled WGS sequence"/>
</dbReference>
<organism evidence="1 2">
    <name type="scientific">Ferrimicrobium acidiphilum DSM 19497</name>
    <dbReference type="NCBI Taxonomy" id="1121877"/>
    <lineage>
        <taxon>Bacteria</taxon>
        <taxon>Bacillati</taxon>
        <taxon>Actinomycetota</taxon>
        <taxon>Acidimicrobiia</taxon>
        <taxon>Acidimicrobiales</taxon>
        <taxon>Acidimicrobiaceae</taxon>
        <taxon>Ferrimicrobium</taxon>
    </lineage>
</organism>
<keyword evidence="2" id="KW-1185">Reference proteome</keyword>
<reference evidence="1 2" key="1">
    <citation type="submission" date="2015-01" db="EMBL/GenBank/DDBJ databases">
        <title>Draft genome of the acidophilic iron oxidizer Ferrimicrobium acidiphilum strain T23.</title>
        <authorList>
            <person name="Poehlein A."/>
            <person name="Eisen S."/>
            <person name="Schloemann M."/>
            <person name="Johnson B.D."/>
            <person name="Daniel R."/>
            <person name="Muehling M."/>
        </authorList>
    </citation>
    <scope>NUCLEOTIDE SEQUENCE [LARGE SCALE GENOMIC DNA]</scope>
    <source>
        <strain evidence="1 2">T23</strain>
    </source>
</reference>
<protein>
    <submittedName>
        <fullName evidence="1">Uncharacterized protein</fullName>
    </submittedName>
</protein>
<proteinExistence type="predicted"/>
<dbReference type="STRING" id="1121877.FEAC_12340"/>
<comment type="caution">
    <text evidence="1">The sequence shown here is derived from an EMBL/GenBank/DDBJ whole genome shotgun (WGS) entry which is preliminary data.</text>
</comment>
<evidence type="ECO:0000313" key="2">
    <source>
        <dbReference type="Proteomes" id="UP000032336"/>
    </source>
</evidence>
<dbReference type="eggNOG" id="ENOG503248Y">
    <property type="taxonomic scope" value="Bacteria"/>
</dbReference>
<dbReference type="OrthoDB" id="10004003at2"/>
<gene>
    <name evidence="1" type="ORF">FEAC_12340</name>
</gene>
<name>A0A0D8FUF7_9ACTN</name>
<dbReference type="RefSeq" id="WP_035390464.1">
    <property type="nucleotide sequence ID" value="NZ_JQKF01000025.1"/>
</dbReference>
<accession>A0A0D8FUF7</accession>
<dbReference type="GeneID" id="78372460"/>
<sequence>MDDHVIKVSRIEELLDQLDHELSAMSDMMTRNDDEELALRAVALNERIGILVEEVQSAQLEPGSYTSRYQQLLTKANVIMVGCFWRSMVVADLMRDLGLDIGLYRGDGDIEMLKPESVGHLA</sequence>
<evidence type="ECO:0000313" key="1">
    <source>
        <dbReference type="EMBL" id="KJE76910.1"/>
    </source>
</evidence>